<dbReference type="Gene3D" id="3.30.530.20">
    <property type="match status" value="1"/>
</dbReference>
<feature type="domain" description="START" evidence="1">
    <location>
        <begin position="7"/>
        <end position="52"/>
    </location>
</feature>
<sequence>MHILFEKHGCQLTCISHPDPKGKLPSWLINRVTKVIGSKMIKKLHKACLNYPIWKANNEPEWKPWLYPEQRANTPRINLDEFIAIFLAISHFQKKYLF</sequence>
<evidence type="ECO:0000259" key="1">
    <source>
        <dbReference type="Pfam" id="PF01852"/>
    </source>
</evidence>
<dbReference type="Proteomes" id="UP000038040">
    <property type="component" value="Unplaced"/>
</dbReference>
<evidence type="ECO:0000313" key="2">
    <source>
        <dbReference type="EMBL" id="VDN50409.1"/>
    </source>
</evidence>
<dbReference type="InterPro" id="IPR023393">
    <property type="entry name" value="START-like_dom_sf"/>
</dbReference>
<protein>
    <submittedName>
        <fullName evidence="5">START domain-containing protein</fullName>
    </submittedName>
</protein>
<dbReference type="EMBL" id="UYYG01000003">
    <property type="protein sequence ID" value="VDN50409.1"/>
    <property type="molecule type" value="Genomic_DNA"/>
</dbReference>
<dbReference type="InterPro" id="IPR002913">
    <property type="entry name" value="START_lipid-bd_dom"/>
</dbReference>
<dbReference type="Pfam" id="PF01852">
    <property type="entry name" value="START"/>
    <property type="match status" value="1"/>
</dbReference>
<dbReference type="STRING" id="318479.A0A158Q450"/>
<dbReference type="OrthoDB" id="5403181at2759"/>
<name>A0A158Q450_DRAME</name>
<evidence type="ECO:0000313" key="3">
    <source>
        <dbReference type="Proteomes" id="UP000038040"/>
    </source>
</evidence>
<dbReference type="WBParaSite" id="DME_0000401801-mRNA-1">
    <property type="protein sequence ID" value="DME_0000401801-mRNA-1"/>
    <property type="gene ID" value="DME_0000401801"/>
</dbReference>
<dbReference type="GO" id="GO:0008289">
    <property type="term" value="F:lipid binding"/>
    <property type="evidence" value="ECO:0007669"/>
    <property type="project" value="InterPro"/>
</dbReference>
<gene>
    <name evidence="2" type="ORF">DME_LOCUS382</name>
</gene>
<accession>A0A158Q450</accession>
<reference evidence="5" key="1">
    <citation type="submission" date="2016-04" db="UniProtKB">
        <authorList>
            <consortium name="WormBaseParasite"/>
        </authorList>
    </citation>
    <scope>IDENTIFICATION</scope>
</reference>
<proteinExistence type="predicted"/>
<organism evidence="3 5">
    <name type="scientific">Dracunculus medinensis</name>
    <name type="common">Guinea worm</name>
    <dbReference type="NCBI Taxonomy" id="318479"/>
    <lineage>
        <taxon>Eukaryota</taxon>
        <taxon>Metazoa</taxon>
        <taxon>Ecdysozoa</taxon>
        <taxon>Nematoda</taxon>
        <taxon>Chromadorea</taxon>
        <taxon>Rhabditida</taxon>
        <taxon>Spirurina</taxon>
        <taxon>Dracunculoidea</taxon>
        <taxon>Dracunculidae</taxon>
        <taxon>Dracunculus</taxon>
    </lineage>
</organism>
<dbReference type="SUPFAM" id="SSF55961">
    <property type="entry name" value="Bet v1-like"/>
    <property type="match status" value="1"/>
</dbReference>
<keyword evidence="4" id="KW-1185">Reference proteome</keyword>
<reference evidence="2 4" key="2">
    <citation type="submission" date="2018-11" db="EMBL/GenBank/DDBJ databases">
        <authorList>
            <consortium name="Pathogen Informatics"/>
        </authorList>
    </citation>
    <scope>NUCLEOTIDE SEQUENCE [LARGE SCALE GENOMIC DNA]</scope>
</reference>
<dbReference type="AlphaFoldDB" id="A0A158Q450"/>
<evidence type="ECO:0000313" key="4">
    <source>
        <dbReference type="Proteomes" id="UP000274756"/>
    </source>
</evidence>
<dbReference type="Proteomes" id="UP000274756">
    <property type="component" value="Unassembled WGS sequence"/>
</dbReference>
<evidence type="ECO:0000313" key="5">
    <source>
        <dbReference type="WBParaSite" id="DME_0000401801-mRNA-1"/>
    </source>
</evidence>